<protein>
    <submittedName>
        <fullName evidence="2">Alpha/beta hydrolase</fullName>
    </submittedName>
</protein>
<comment type="caution">
    <text evidence="2">The sequence shown here is derived from an EMBL/GenBank/DDBJ whole genome shotgun (WGS) entry which is preliminary data.</text>
</comment>
<dbReference type="Pfam" id="PF05990">
    <property type="entry name" value="DUF900"/>
    <property type="match status" value="1"/>
</dbReference>
<keyword evidence="1" id="KW-0732">Signal</keyword>
<dbReference type="Gene3D" id="3.40.50.1820">
    <property type="entry name" value="alpha/beta hydrolase"/>
    <property type="match status" value="1"/>
</dbReference>
<dbReference type="Proteomes" id="UP001629392">
    <property type="component" value="Unassembled WGS sequence"/>
</dbReference>
<sequence>MNIYARVTVLVAILARCIGNEAAAQEAWSIYAVRPTTPVTKAINNIAARWGAVPKTHRWTIASIDVATFCARLRESDFALYVATADDYRQCYPEVPISGAFDFPYSTNSWSSKIKIADGPVGTAYVEGLNRLGIHVMAFWTGDTSIIVSSARIERMSDFKGLAVHVPESFSSQIFVSENGGKAVPSAESTRLNLLNSPSTPVAVQVPLDRYVLSDHIMHKNVLLSGSTFNPVVVATPEKAWDSLPAVRRSQLEGLIRDVTEAERNDALELANHDIQQLKQQGKNIAELSAAELAAFNQKARQQASVSKAVQAFANASQDVRQASVAQATGTNSSPYAHVLFVTNRNFDDRFSTSAAGKNLSYGAADVELAYASPNPVVEGANRLIRYLTSGGGVRVDWKNVSSTPISDSFFNVATQVPTKAPLVFVHGFANDFKDALQGAAWIEWNSKRPVIVFSWPSIGHVTVDAYHKDQHTADNSEDMLAQFLGQLRKGDDKETDIDIVVHSMGARLLLGALEKIESSDAKAKPPKFRQLLLVAPDVPQAQLHREWPELHKYFKNVGTLYSSDHDRALILSKKFLNVRAVPRAGLAPPVEVEQKIESVFVGDDEFSVTGHSYLTANGPAATDIMELLRYATKAEDRTGCTSLPDGGGYYVLRSVVIP</sequence>
<dbReference type="SUPFAM" id="SSF53474">
    <property type="entry name" value="alpha/beta-Hydrolases"/>
    <property type="match status" value="1"/>
</dbReference>
<dbReference type="Pfam" id="PF03480">
    <property type="entry name" value="DctP"/>
    <property type="match status" value="1"/>
</dbReference>
<reference evidence="2 3" key="1">
    <citation type="journal article" date="2024" name="Chem. Sci.">
        <title>Discovery of megapolipeptins by genome mining of a Burkholderiales bacteria collection.</title>
        <authorList>
            <person name="Paulo B.S."/>
            <person name="Recchia M.J.J."/>
            <person name="Lee S."/>
            <person name="Fergusson C.H."/>
            <person name="Romanowski S.B."/>
            <person name="Hernandez A."/>
            <person name="Krull N."/>
            <person name="Liu D.Y."/>
            <person name="Cavanagh H."/>
            <person name="Bos A."/>
            <person name="Gray C.A."/>
            <person name="Murphy B.T."/>
            <person name="Linington R.G."/>
            <person name="Eustaquio A.S."/>
        </authorList>
    </citation>
    <scope>NUCLEOTIDE SEQUENCE [LARGE SCALE GENOMIC DNA]</scope>
    <source>
        <strain evidence="2 3">RL17-350-BIC-E</strain>
    </source>
</reference>
<dbReference type="GO" id="GO:0016787">
    <property type="term" value="F:hydrolase activity"/>
    <property type="evidence" value="ECO:0007669"/>
    <property type="project" value="UniProtKB-KW"/>
</dbReference>
<dbReference type="InterPro" id="IPR029058">
    <property type="entry name" value="AB_hydrolase_fold"/>
</dbReference>
<dbReference type="PANTHER" id="PTHR36513:SF1">
    <property type="entry name" value="TRANSMEMBRANE PROTEIN"/>
    <property type="match status" value="1"/>
</dbReference>
<gene>
    <name evidence="2" type="ORF">PQQ73_10215</name>
</gene>
<dbReference type="InterPro" id="IPR010297">
    <property type="entry name" value="DUF900_hydrolase"/>
</dbReference>
<evidence type="ECO:0000313" key="3">
    <source>
        <dbReference type="Proteomes" id="UP001629392"/>
    </source>
</evidence>
<dbReference type="InterPro" id="IPR018389">
    <property type="entry name" value="DctP_fam"/>
</dbReference>
<dbReference type="PANTHER" id="PTHR36513">
    <property type="entry name" value="ABC TRANSMEMBRANE TYPE-1 DOMAIN-CONTAINING PROTEIN"/>
    <property type="match status" value="1"/>
</dbReference>
<proteinExistence type="predicted"/>
<dbReference type="EMBL" id="JAQQCL010000006">
    <property type="protein sequence ID" value="MFM0716705.1"/>
    <property type="molecule type" value="Genomic_DNA"/>
</dbReference>
<dbReference type="InterPro" id="IPR038404">
    <property type="entry name" value="TRAP_DctP_sf"/>
</dbReference>
<keyword evidence="3" id="KW-1185">Reference proteome</keyword>
<accession>A0ABW9EEV5</accession>
<organism evidence="2 3">
    <name type="scientific">Paraburkholderia strydomiana</name>
    <dbReference type="NCBI Taxonomy" id="1245417"/>
    <lineage>
        <taxon>Bacteria</taxon>
        <taxon>Pseudomonadati</taxon>
        <taxon>Pseudomonadota</taxon>
        <taxon>Betaproteobacteria</taxon>
        <taxon>Burkholderiales</taxon>
        <taxon>Burkholderiaceae</taxon>
        <taxon>Paraburkholderia</taxon>
    </lineage>
</organism>
<dbReference type="Gene3D" id="3.40.190.170">
    <property type="entry name" value="Bacterial extracellular solute-binding protein, family 7"/>
    <property type="match status" value="1"/>
</dbReference>
<evidence type="ECO:0000256" key="1">
    <source>
        <dbReference type="ARBA" id="ARBA00022729"/>
    </source>
</evidence>
<evidence type="ECO:0000313" key="2">
    <source>
        <dbReference type="EMBL" id="MFM0716705.1"/>
    </source>
</evidence>
<name>A0ABW9EEV5_9BURK</name>
<dbReference type="RefSeq" id="WP_408152865.1">
    <property type="nucleotide sequence ID" value="NZ_JAQQCL010000006.1"/>
</dbReference>
<keyword evidence="2" id="KW-0378">Hydrolase</keyword>